<dbReference type="EMBL" id="JAAVUP010000001">
    <property type="protein sequence ID" value="NKE16014.1"/>
    <property type="molecule type" value="Genomic_DNA"/>
</dbReference>
<keyword evidence="5" id="KW-1185">Reference proteome</keyword>
<accession>A0A9X9WCV9</accession>
<feature type="compositionally biased region" description="Basic and acidic residues" evidence="1">
    <location>
        <begin position="322"/>
        <end position="331"/>
    </location>
</feature>
<dbReference type="PANTHER" id="PTHR33490">
    <property type="entry name" value="BLR5614 PROTEIN-RELATED"/>
    <property type="match status" value="1"/>
</dbReference>
<dbReference type="EMBL" id="JAAEDK010000005">
    <property type="protein sequence ID" value="MBR0658169.1"/>
    <property type="molecule type" value="Genomic_DNA"/>
</dbReference>
<dbReference type="Proteomes" id="UP000746741">
    <property type="component" value="Unassembled WGS sequence"/>
</dbReference>
<dbReference type="Pfam" id="PF08379">
    <property type="entry name" value="Bact_transglu_N"/>
    <property type="match status" value="1"/>
</dbReference>
<dbReference type="InterPro" id="IPR038765">
    <property type="entry name" value="Papain-like_cys_pep_sf"/>
</dbReference>
<evidence type="ECO:0000313" key="6">
    <source>
        <dbReference type="Proteomes" id="UP001138708"/>
    </source>
</evidence>
<feature type="domain" description="Transglutaminase-like" evidence="2">
    <location>
        <begin position="179"/>
        <end position="246"/>
    </location>
</feature>
<evidence type="ECO:0000313" key="3">
    <source>
        <dbReference type="EMBL" id="MBR0658169.1"/>
    </source>
</evidence>
<dbReference type="InterPro" id="IPR002931">
    <property type="entry name" value="Transglutaminase-like"/>
</dbReference>
<dbReference type="PANTHER" id="PTHR33490:SF1">
    <property type="entry name" value="SLL1233 PROTEIN"/>
    <property type="match status" value="1"/>
</dbReference>
<reference evidence="4 5" key="2">
    <citation type="submission" date="2020-02" db="EMBL/GenBank/DDBJ databases">
        <authorList>
            <person name="Sun Q."/>
            <person name="Inoue M."/>
        </authorList>
    </citation>
    <scope>NUCLEOTIDE SEQUENCE [LARGE SCALE GENOMIC DNA]</scope>
    <source>
        <strain evidence="4 5">KCTC 22478</strain>
    </source>
</reference>
<comment type="caution">
    <text evidence="3">The sequence shown here is derived from an EMBL/GenBank/DDBJ whole genome shotgun (WGS) entry which is preliminary data.</text>
</comment>
<dbReference type="Pfam" id="PF01841">
    <property type="entry name" value="Transglut_core"/>
    <property type="match status" value="1"/>
</dbReference>
<feature type="region of interest" description="Disordered" evidence="1">
    <location>
        <begin position="295"/>
        <end position="331"/>
    </location>
</feature>
<name>A0A9X9WCV9_9PROT</name>
<organism evidence="3 6">
    <name type="scientific">Neoroseomonas oryzicola</name>
    <dbReference type="NCBI Taxonomy" id="535904"/>
    <lineage>
        <taxon>Bacteria</taxon>
        <taxon>Pseudomonadati</taxon>
        <taxon>Pseudomonadota</taxon>
        <taxon>Alphaproteobacteria</taxon>
        <taxon>Acetobacterales</taxon>
        <taxon>Acetobacteraceae</taxon>
        <taxon>Neoroseomonas</taxon>
    </lineage>
</organism>
<dbReference type="SMART" id="SM00460">
    <property type="entry name" value="TGc"/>
    <property type="match status" value="1"/>
</dbReference>
<dbReference type="Gene3D" id="3.10.620.30">
    <property type="match status" value="1"/>
</dbReference>
<proteinExistence type="predicted"/>
<dbReference type="SUPFAM" id="SSF54001">
    <property type="entry name" value="Cysteine proteinases"/>
    <property type="match status" value="1"/>
</dbReference>
<dbReference type="Proteomes" id="UP001138708">
    <property type="component" value="Unassembled WGS sequence"/>
</dbReference>
<reference evidence="3" key="1">
    <citation type="submission" date="2020-01" db="EMBL/GenBank/DDBJ databases">
        <authorList>
            <person name="Rat A."/>
        </authorList>
    </citation>
    <scope>NUCLEOTIDE SEQUENCE</scope>
    <source>
        <strain evidence="3">LMG 31161</strain>
    </source>
</reference>
<evidence type="ECO:0000313" key="5">
    <source>
        <dbReference type="Proteomes" id="UP000746741"/>
    </source>
</evidence>
<sequence length="331" mass="35805">MARIRIRHVTRYDYRAPVGLTQHRLMVRPRDSHDLRLHEATLAVSPTPRVTRWAHDVFGNSVCLLDWEAGALTDHLEIVSELDLTHYPAGAELPRATVDPTVELFPFSYAAEEAPDLARLRERHLPDPQRRVDAWARRFLAQGGATRTLPMLEAMTRAIRDEFAYEARDSEGTNSPVATLESGKGACRDFTLLMMEAARSLGLAARFVSGYLYDSKGVGVVGGGATHAWCAIYVPGAGWVEYDPTNGLVAGENLVRVGATRTPEQAVPVGGGYFGKAEDFARLHVDVSVMVGAGDEPLPPFDPPAPPPPIAAADAAPVALEEAPKDEPAGA</sequence>
<feature type="compositionally biased region" description="Low complexity" evidence="1">
    <location>
        <begin position="311"/>
        <end position="321"/>
    </location>
</feature>
<dbReference type="InterPro" id="IPR013589">
    <property type="entry name" value="Bac_transglu_N"/>
</dbReference>
<gene>
    <name evidence="4" type="ORF">GWK15_03605</name>
    <name evidence="3" type="ORF">GXW75_02820</name>
</gene>
<dbReference type="RefSeq" id="WP_168039121.1">
    <property type="nucleotide sequence ID" value="NZ_JAAEDK010000005.1"/>
</dbReference>
<feature type="compositionally biased region" description="Pro residues" evidence="1">
    <location>
        <begin position="297"/>
        <end position="310"/>
    </location>
</feature>
<protein>
    <submittedName>
        <fullName evidence="3">Transglutaminase family protein</fullName>
    </submittedName>
</protein>
<evidence type="ECO:0000259" key="2">
    <source>
        <dbReference type="SMART" id="SM00460"/>
    </source>
</evidence>
<reference evidence="3" key="3">
    <citation type="journal article" date="2021" name="Syst. Appl. Microbiol.">
        <title>Roseomonas hellenica sp. nov., isolated from roots of wild-growing Alkanna tinctoria.</title>
        <authorList>
            <person name="Rat A."/>
            <person name="Naranjo H.D."/>
            <person name="Lebbe L."/>
            <person name="Cnockaert M."/>
            <person name="Krigas N."/>
            <person name="Grigoriadou K."/>
            <person name="Maloupa E."/>
            <person name="Willems A."/>
        </authorList>
    </citation>
    <scope>NUCLEOTIDE SEQUENCE</scope>
    <source>
        <strain evidence="3">LMG 31161</strain>
    </source>
</reference>
<evidence type="ECO:0000313" key="4">
    <source>
        <dbReference type="EMBL" id="NKE16014.1"/>
    </source>
</evidence>
<evidence type="ECO:0000256" key="1">
    <source>
        <dbReference type="SAM" id="MobiDB-lite"/>
    </source>
</evidence>
<dbReference type="AlphaFoldDB" id="A0A9X9WCV9"/>